<dbReference type="Pfam" id="PF04773">
    <property type="entry name" value="FecR"/>
    <property type="match status" value="1"/>
</dbReference>
<dbReference type="EMBL" id="CP025791">
    <property type="protein sequence ID" value="AUP78618.1"/>
    <property type="molecule type" value="Genomic_DNA"/>
</dbReference>
<evidence type="ECO:0000259" key="2">
    <source>
        <dbReference type="Pfam" id="PF04773"/>
    </source>
</evidence>
<dbReference type="PANTHER" id="PTHR30273">
    <property type="entry name" value="PERIPLASMIC SIGNAL SENSOR AND SIGMA FACTOR ACTIVATOR FECR-RELATED"/>
    <property type="match status" value="1"/>
</dbReference>
<evidence type="ECO:0000313" key="5">
    <source>
        <dbReference type="Proteomes" id="UP000235826"/>
    </source>
</evidence>
<dbReference type="InterPro" id="IPR012373">
    <property type="entry name" value="Ferrdict_sens_TM"/>
</dbReference>
<dbReference type="Pfam" id="PF16344">
    <property type="entry name" value="FecR_C"/>
    <property type="match status" value="1"/>
</dbReference>
<dbReference type="RefSeq" id="WP_102755273.1">
    <property type="nucleotide sequence ID" value="NZ_CP025791.1"/>
</dbReference>
<keyword evidence="1" id="KW-0472">Membrane</keyword>
<evidence type="ECO:0000256" key="1">
    <source>
        <dbReference type="SAM" id="Phobius"/>
    </source>
</evidence>
<feature type="domain" description="FecR protein" evidence="2">
    <location>
        <begin position="193"/>
        <end position="283"/>
    </location>
</feature>
<name>A0A2K9PP75_9FLAO</name>
<dbReference type="Gene3D" id="2.60.120.1440">
    <property type="match status" value="1"/>
</dbReference>
<dbReference type="Proteomes" id="UP000235826">
    <property type="component" value="Chromosome"/>
</dbReference>
<feature type="transmembrane region" description="Helical" evidence="1">
    <location>
        <begin position="91"/>
        <end position="109"/>
    </location>
</feature>
<evidence type="ECO:0008006" key="6">
    <source>
        <dbReference type="Google" id="ProtNLM"/>
    </source>
</evidence>
<protein>
    <recommendedName>
        <fullName evidence="6">Iron dicitrate transport regulator FecR</fullName>
    </recommendedName>
</protein>
<feature type="domain" description="Protein FecR C-terminal" evidence="3">
    <location>
        <begin position="331"/>
        <end position="399"/>
    </location>
</feature>
<dbReference type="GO" id="GO:0016989">
    <property type="term" value="F:sigma factor antagonist activity"/>
    <property type="evidence" value="ECO:0007669"/>
    <property type="project" value="TreeGrafter"/>
</dbReference>
<organism evidence="4 5">
    <name type="scientific">Flavivirga eckloniae</name>
    <dbReference type="NCBI Taxonomy" id="1803846"/>
    <lineage>
        <taxon>Bacteria</taxon>
        <taxon>Pseudomonadati</taxon>
        <taxon>Bacteroidota</taxon>
        <taxon>Flavobacteriia</taxon>
        <taxon>Flavobacteriales</taxon>
        <taxon>Flavobacteriaceae</taxon>
        <taxon>Flavivirga</taxon>
    </lineage>
</organism>
<keyword evidence="1" id="KW-1133">Transmembrane helix</keyword>
<dbReference type="KEGG" id="fek:C1H87_07815"/>
<evidence type="ECO:0000259" key="3">
    <source>
        <dbReference type="Pfam" id="PF16344"/>
    </source>
</evidence>
<dbReference type="OrthoDB" id="704021at2"/>
<reference evidence="4 5" key="1">
    <citation type="submission" date="2018-01" db="EMBL/GenBank/DDBJ databases">
        <title>Complete genome sequence of Flavivirga eckloniae ECD14 isolated from seaweed Ecklonia cava.</title>
        <authorList>
            <person name="Lee J.H."/>
            <person name="Baik K.S."/>
            <person name="Seong C.N."/>
        </authorList>
    </citation>
    <scope>NUCLEOTIDE SEQUENCE [LARGE SCALE GENOMIC DNA]</scope>
    <source>
        <strain evidence="4 5">ECD14</strain>
    </source>
</reference>
<dbReference type="PANTHER" id="PTHR30273:SF2">
    <property type="entry name" value="PROTEIN FECR"/>
    <property type="match status" value="1"/>
</dbReference>
<accession>A0A2K9PP75</accession>
<keyword evidence="1" id="KW-0812">Transmembrane</keyword>
<dbReference type="InterPro" id="IPR006860">
    <property type="entry name" value="FecR"/>
</dbReference>
<keyword evidence="5" id="KW-1185">Reference proteome</keyword>
<dbReference type="AlphaFoldDB" id="A0A2K9PP75"/>
<gene>
    <name evidence="4" type="ORF">C1H87_07815</name>
</gene>
<proteinExistence type="predicted"/>
<sequence length="402" mass="46412">MDLYSKYIENDAFLSWVYNPTPETNRFWKDYIEENPQEEEIINVLKEILIDIKTEDVRLSEEEKEEVFTKILNKIDTKDKSNKVYSLVKKTYKYAAIFVLLLVGTAVIINNSYKRSNNFIYEEINEVSLDSTAKTNTRLVIEAGTPLLIHEKKSVIEYTKQGNVVLNERDTIKVDIKNEGKSLLFNKLIVPFGKRSKVILSDGSVVHLNAGTRFVFPKEFAEDDRTVFLSGEAFFEVATNKEKPFVVKTIDEKILIEVLGTKFNVSAYPIDPEILTVLTEGKVVVVEKNIFNTQRAILKPGQLASWNKTEKRVNIKYVNTDNYTLWTSGLLYFESESIMNIVRKIERFYNVKIVFENIADAKNINVSGKLDLNDNIEKTLENLTTTTKFKFEIINDKKYVLK</sequence>
<dbReference type="InterPro" id="IPR032508">
    <property type="entry name" value="FecR_C"/>
</dbReference>
<evidence type="ECO:0000313" key="4">
    <source>
        <dbReference type="EMBL" id="AUP78618.1"/>
    </source>
</evidence>
<dbReference type="Gene3D" id="3.55.50.30">
    <property type="match status" value="1"/>
</dbReference>